<evidence type="ECO:0000313" key="2">
    <source>
        <dbReference type="EMBL" id="RZD14692.1"/>
    </source>
</evidence>
<dbReference type="GO" id="GO:0003677">
    <property type="term" value="F:DNA binding"/>
    <property type="evidence" value="ECO:0007669"/>
    <property type="project" value="UniProtKB-KW"/>
</dbReference>
<gene>
    <name evidence="2" type="ORF">EVJ47_05885</name>
</gene>
<dbReference type="NCBIfam" id="TIGR01764">
    <property type="entry name" value="excise"/>
    <property type="match status" value="1"/>
</dbReference>
<evidence type="ECO:0000259" key="1">
    <source>
        <dbReference type="Pfam" id="PF12728"/>
    </source>
</evidence>
<dbReference type="InterPro" id="IPR041657">
    <property type="entry name" value="HTH_17"/>
</dbReference>
<organism evidence="2 3">
    <name type="scientific">Candidatus Acidulodesulfobacterium ferriphilum</name>
    <dbReference type="NCBI Taxonomy" id="2597223"/>
    <lineage>
        <taxon>Bacteria</taxon>
        <taxon>Deltaproteobacteria</taxon>
        <taxon>Candidatus Acidulodesulfobacterales</taxon>
        <taxon>Candidatus Acidulodesulfobacterium</taxon>
    </lineage>
</organism>
<dbReference type="InterPro" id="IPR010093">
    <property type="entry name" value="SinI_DNA-bd"/>
</dbReference>
<accession>A0A519BBN4</accession>
<sequence length="63" mass="7747">MNNNEEKLYGMHEAAEYLGICYRTMQNIVYAREIGFVRIRKYYKFRESDLKKYIEKNYIKPVN</sequence>
<dbReference type="Proteomes" id="UP000320813">
    <property type="component" value="Unassembled WGS sequence"/>
</dbReference>
<evidence type="ECO:0000313" key="3">
    <source>
        <dbReference type="Proteomes" id="UP000320813"/>
    </source>
</evidence>
<proteinExistence type="predicted"/>
<protein>
    <submittedName>
        <fullName evidence="2">DNA-binding protein</fullName>
    </submittedName>
</protein>
<comment type="caution">
    <text evidence="2">The sequence shown here is derived from an EMBL/GenBank/DDBJ whole genome shotgun (WGS) entry which is preliminary data.</text>
</comment>
<dbReference type="InterPro" id="IPR009061">
    <property type="entry name" value="DNA-bd_dom_put_sf"/>
</dbReference>
<dbReference type="Pfam" id="PF12728">
    <property type="entry name" value="HTH_17"/>
    <property type="match status" value="1"/>
</dbReference>
<reference evidence="2 3" key="1">
    <citation type="submission" date="2019-01" db="EMBL/GenBank/DDBJ databases">
        <title>Insights into ecological role of a new deltaproteobacterial order Candidatus Sinidesulfobacterales (Sva0485) by metagenomics and metatranscriptomics.</title>
        <authorList>
            <person name="Tan S."/>
            <person name="Liu J."/>
            <person name="Fang Y."/>
            <person name="Hedlund B.P."/>
            <person name="Lian Z.H."/>
            <person name="Huang L.Y."/>
            <person name="Li J.T."/>
            <person name="Huang L.N."/>
            <person name="Li W.J."/>
            <person name="Jiang H.C."/>
            <person name="Dong H.L."/>
            <person name="Shu W.S."/>
        </authorList>
    </citation>
    <scope>NUCLEOTIDE SEQUENCE [LARGE SCALE GENOMIC DNA]</scope>
    <source>
        <strain evidence="2">AP3</strain>
    </source>
</reference>
<dbReference type="AlphaFoldDB" id="A0A519BBN4"/>
<feature type="domain" description="Helix-turn-helix" evidence="1">
    <location>
        <begin position="13"/>
        <end position="57"/>
    </location>
</feature>
<keyword evidence="2" id="KW-0238">DNA-binding</keyword>
<dbReference type="SUPFAM" id="SSF46955">
    <property type="entry name" value="Putative DNA-binding domain"/>
    <property type="match status" value="1"/>
</dbReference>
<dbReference type="EMBL" id="SGBD01000002">
    <property type="protein sequence ID" value="RZD14692.1"/>
    <property type="molecule type" value="Genomic_DNA"/>
</dbReference>
<name>A0A519BBN4_9DELT</name>